<proteinExistence type="predicted"/>
<gene>
    <name evidence="7" type="ORF">H9966_04085</name>
</gene>
<protein>
    <recommendedName>
        <fullName evidence="1">pyridoxal kinase</fullName>
        <ecNumber evidence="1">2.7.1.35</ecNumber>
    </recommendedName>
</protein>
<organism evidence="7 8">
    <name type="scientific">Candidatus Prevotella avicola</name>
    <dbReference type="NCBI Taxonomy" id="2838738"/>
    <lineage>
        <taxon>Bacteria</taxon>
        <taxon>Pseudomonadati</taxon>
        <taxon>Bacteroidota</taxon>
        <taxon>Bacteroidia</taxon>
        <taxon>Bacteroidales</taxon>
        <taxon>Prevotellaceae</taxon>
        <taxon>Prevotella</taxon>
    </lineage>
</organism>
<name>A0A9D2JWB3_9BACT</name>
<reference evidence="7" key="1">
    <citation type="journal article" date="2021" name="PeerJ">
        <title>Extensive microbial diversity within the chicken gut microbiome revealed by metagenomics and culture.</title>
        <authorList>
            <person name="Gilroy R."/>
            <person name="Ravi A."/>
            <person name="Getino M."/>
            <person name="Pursley I."/>
            <person name="Horton D.L."/>
            <person name="Alikhan N.F."/>
            <person name="Baker D."/>
            <person name="Gharbi K."/>
            <person name="Hall N."/>
            <person name="Watson M."/>
            <person name="Adriaenssens E.M."/>
            <person name="Foster-Nyarko E."/>
            <person name="Jarju S."/>
            <person name="Secka A."/>
            <person name="Antonio M."/>
            <person name="Oren A."/>
            <person name="Chaudhuri R.R."/>
            <person name="La Ragione R."/>
            <person name="Hildebrand F."/>
            <person name="Pallen M.J."/>
        </authorList>
    </citation>
    <scope>NUCLEOTIDE SEQUENCE</scope>
    <source>
        <strain evidence="7">ChiHecec3B27-8219</strain>
    </source>
</reference>
<dbReference type="Proteomes" id="UP000824055">
    <property type="component" value="Unassembled WGS sequence"/>
</dbReference>
<evidence type="ECO:0000256" key="2">
    <source>
        <dbReference type="ARBA" id="ARBA00022679"/>
    </source>
</evidence>
<dbReference type="GO" id="GO:0008478">
    <property type="term" value="F:pyridoxal kinase activity"/>
    <property type="evidence" value="ECO:0007669"/>
    <property type="project" value="UniProtKB-EC"/>
</dbReference>
<evidence type="ECO:0000259" key="6">
    <source>
        <dbReference type="Pfam" id="PF08543"/>
    </source>
</evidence>
<evidence type="ECO:0000256" key="4">
    <source>
        <dbReference type="ARBA" id="ARBA00022777"/>
    </source>
</evidence>
<dbReference type="GO" id="GO:0005524">
    <property type="term" value="F:ATP binding"/>
    <property type="evidence" value="ECO:0007669"/>
    <property type="project" value="UniProtKB-KW"/>
</dbReference>
<comment type="caution">
    <text evidence="7">The sequence shown here is derived from an EMBL/GenBank/DDBJ whole genome shotgun (WGS) entry which is preliminary data.</text>
</comment>
<accession>A0A9D2JWB3</accession>
<evidence type="ECO:0000313" key="8">
    <source>
        <dbReference type="Proteomes" id="UP000824055"/>
    </source>
</evidence>
<keyword evidence="3" id="KW-0547">Nucleotide-binding</keyword>
<dbReference type="AlphaFoldDB" id="A0A9D2JWB3"/>
<keyword evidence="2 7" id="KW-0808">Transferase</keyword>
<dbReference type="EC" id="2.7.1.35" evidence="1"/>
<dbReference type="EMBL" id="DXBE01000031">
    <property type="protein sequence ID" value="HIZ69053.1"/>
    <property type="molecule type" value="Genomic_DNA"/>
</dbReference>
<evidence type="ECO:0000256" key="5">
    <source>
        <dbReference type="ARBA" id="ARBA00022840"/>
    </source>
</evidence>
<dbReference type="Gene3D" id="3.40.1190.20">
    <property type="match status" value="1"/>
</dbReference>
<dbReference type="SUPFAM" id="SSF53613">
    <property type="entry name" value="Ribokinase-like"/>
    <property type="match status" value="1"/>
</dbReference>
<dbReference type="InterPro" id="IPR013749">
    <property type="entry name" value="PM/HMP-P_kinase-1"/>
</dbReference>
<keyword evidence="4 7" id="KW-0418">Kinase</keyword>
<sequence>MDVKNKRQILLVNDIAGYGKVATAAMLPILSYFGYPTYNLPTALVSNTLDYGKFNILDTTEYIKGVFPVWRQLGFSFDAIATGFIASERQADIVARYCQEQAALGTTIFVDPIMGDEGKLYNGVTAATINSMREMLSVAHICYPNYTEACYLTGRAYQPEGISQGEAHSLLDHLRKTGTKSALVTSVPVDGTPSVIGYNHMNGEYFQLTYEEIPVHFPGTGDIFSAVLIAHLLDGEELKRSVRMAMDAVYQLIDLNKDNLDKNRGIPLEQYLNIF</sequence>
<dbReference type="Pfam" id="PF08543">
    <property type="entry name" value="Phos_pyr_kin"/>
    <property type="match status" value="1"/>
</dbReference>
<dbReference type="PANTHER" id="PTHR10534:SF2">
    <property type="entry name" value="PYRIDOXAL KINASE"/>
    <property type="match status" value="1"/>
</dbReference>
<dbReference type="InterPro" id="IPR029056">
    <property type="entry name" value="Ribokinase-like"/>
</dbReference>
<dbReference type="NCBIfam" id="NF005491">
    <property type="entry name" value="PRK07105.1"/>
    <property type="match status" value="1"/>
</dbReference>
<evidence type="ECO:0000256" key="3">
    <source>
        <dbReference type="ARBA" id="ARBA00022741"/>
    </source>
</evidence>
<evidence type="ECO:0000256" key="1">
    <source>
        <dbReference type="ARBA" id="ARBA00012104"/>
    </source>
</evidence>
<dbReference type="InterPro" id="IPR004625">
    <property type="entry name" value="PyrdxlKinase"/>
</dbReference>
<feature type="domain" description="Pyridoxamine kinase/Phosphomethylpyrimidine kinase" evidence="6">
    <location>
        <begin position="75"/>
        <end position="261"/>
    </location>
</feature>
<reference evidence="7" key="2">
    <citation type="submission" date="2021-04" db="EMBL/GenBank/DDBJ databases">
        <authorList>
            <person name="Gilroy R."/>
        </authorList>
    </citation>
    <scope>NUCLEOTIDE SEQUENCE</scope>
    <source>
        <strain evidence="7">ChiHecec3B27-8219</strain>
    </source>
</reference>
<keyword evidence="5" id="KW-0067">ATP-binding</keyword>
<dbReference type="GO" id="GO:0005829">
    <property type="term" value="C:cytosol"/>
    <property type="evidence" value="ECO:0007669"/>
    <property type="project" value="TreeGrafter"/>
</dbReference>
<dbReference type="PANTHER" id="PTHR10534">
    <property type="entry name" value="PYRIDOXAL KINASE"/>
    <property type="match status" value="1"/>
</dbReference>
<dbReference type="GO" id="GO:0009443">
    <property type="term" value="P:pyridoxal 5'-phosphate salvage"/>
    <property type="evidence" value="ECO:0007669"/>
    <property type="project" value="InterPro"/>
</dbReference>
<evidence type="ECO:0000313" key="7">
    <source>
        <dbReference type="EMBL" id="HIZ69053.1"/>
    </source>
</evidence>